<organism evidence="13 14">
    <name type="scientific">Chloroherpeton thalassium (strain ATCC 35110 / GB-78)</name>
    <dbReference type="NCBI Taxonomy" id="517418"/>
    <lineage>
        <taxon>Bacteria</taxon>
        <taxon>Pseudomonadati</taxon>
        <taxon>Chlorobiota</taxon>
        <taxon>Chlorobiia</taxon>
        <taxon>Chlorobiales</taxon>
        <taxon>Chloroherpetonaceae</taxon>
        <taxon>Chloroherpeton</taxon>
    </lineage>
</organism>
<dbReference type="InterPro" id="IPR011867">
    <property type="entry name" value="ModB_ABC"/>
</dbReference>
<dbReference type="PANTHER" id="PTHR30183">
    <property type="entry name" value="MOLYBDENUM TRANSPORT SYSTEM PERMEASE PROTEIN MODB"/>
    <property type="match status" value="1"/>
</dbReference>
<protein>
    <recommendedName>
        <fullName evidence="11">Molybdenum transport system permease</fullName>
    </recommendedName>
</protein>
<keyword evidence="7 10" id="KW-0812">Transmembrane</keyword>
<dbReference type="CDD" id="cd06261">
    <property type="entry name" value="TM_PBP2"/>
    <property type="match status" value="1"/>
</dbReference>
<dbReference type="GO" id="GO:0015098">
    <property type="term" value="F:molybdate ion transmembrane transporter activity"/>
    <property type="evidence" value="ECO:0007669"/>
    <property type="project" value="UniProtKB-UniRule"/>
</dbReference>
<name>B3QRT8_CHLT3</name>
<dbReference type="EMBL" id="CP001100">
    <property type="protein sequence ID" value="ACF13891.1"/>
    <property type="molecule type" value="Genomic_DNA"/>
</dbReference>
<feature type="domain" description="ABC transmembrane type-1" evidence="12">
    <location>
        <begin position="17"/>
        <end position="220"/>
    </location>
</feature>
<evidence type="ECO:0000256" key="4">
    <source>
        <dbReference type="ARBA" id="ARBA00022448"/>
    </source>
</evidence>
<dbReference type="KEGG" id="cts:Ctha_1428"/>
<dbReference type="eggNOG" id="COG4149">
    <property type="taxonomic scope" value="Bacteria"/>
</dbReference>
<gene>
    <name evidence="13" type="ordered locus">Ctha_1428</name>
</gene>
<evidence type="ECO:0000256" key="7">
    <source>
        <dbReference type="ARBA" id="ARBA00022692"/>
    </source>
</evidence>
<evidence type="ECO:0000256" key="1">
    <source>
        <dbReference type="ARBA" id="ARBA00002949"/>
    </source>
</evidence>
<comment type="subcellular location">
    <subcellularLocation>
        <location evidence="2 10">Cell membrane</location>
        <topology evidence="2 10">Multi-pass membrane protein</topology>
    </subcellularLocation>
</comment>
<keyword evidence="8 10" id="KW-1133">Transmembrane helix</keyword>
<dbReference type="RefSeq" id="WP_012499975.1">
    <property type="nucleotide sequence ID" value="NC_011026.1"/>
</dbReference>
<feature type="transmembrane region" description="Helical" evidence="10">
    <location>
        <begin position="202"/>
        <end position="220"/>
    </location>
</feature>
<dbReference type="Pfam" id="PF00528">
    <property type="entry name" value="BPD_transp_1"/>
    <property type="match status" value="1"/>
</dbReference>
<keyword evidence="5 11" id="KW-1003">Cell membrane</keyword>
<evidence type="ECO:0000256" key="9">
    <source>
        <dbReference type="ARBA" id="ARBA00023136"/>
    </source>
</evidence>
<dbReference type="OrthoDB" id="9795403at2"/>
<keyword evidence="14" id="KW-1185">Reference proteome</keyword>
<evidence type="ECO:0000256" key="11">
    <source>
        <dbReference type="RuleBase" id="RU365097"/>
    </source>
</evidence>
<evidence type="ECO:0000256" key="5">
    <source>
        <dbReference type="ARBA" id="ARBA00022475"/>
    </source>
</evidence>
<comment type="function">
    <text evidence="1 11">Part of the binding-protein-dependent transport system for molybdenum; probably responsible for the translocation of the substrate across the membrane.</text>
</comment>
<proteinExistence type="inferred from homology"/>
<dbReference type="AlphaFoldDB" id="B3QRT8"/>
<evidence type="ECO:0000256" key="3">
    <source>
        <dbReference type="ARBA" id="ARBA00007069"/>
    </source>
</evidence>
<dbReference type="PANTHER" id="PTHR30183:SF3">
    <property type="entry name" value="MOLYBDENUM TRANSPORT SYSTEM PERMEASE PROTEIN MODB"/>
    <property type="match status" value="1"/>
</dbReference>
<feature type="transmembrane region" description="Helical" evidence="10">
    <location>
        <begin position="55"/>
        <end position="77"/>
    </location>
</feature>
<dbReference type="InterPro" id="IPR000515">
    <property type="entry name" value="MetI-like"/>
</dbReference>
<reference evidence="13 14" key="1">
    <citation type="submission" date="2008-06" db="EMBL/GenBank/DDBJ databases">
        <title>Complete sequence of Chloroherpeton thalassium ATCC 35110.</title>
        <authorList>
            <consortium name="US DOE Joint Genome Institute"/>
            <person name="Lucas S."/>
            <person name="Copeland A."/>
            <person name="Lapidus A."/>
            <person name="Glavina del Rio T."/>
            <person name="Dalin E."/>
            <person name="Tice H."/>
            <person name="Bruce D."/>
            <person name="Goodwin L."/>
            <person name="Pitluck S."/>
            <person name="Schmutz J."/>
            <person name="Larimer F."/>
            <person name="Land M."/>
            <person name="Hauser L."/>
            <person name="Kyrpides N."/>
            <person name="Mikhailova N."/>
            <person name="Liu Z."/>
            <person name="Li T."/>
            <person name="Zhao F."/>
            <person name="Overmann J."/>
            <person name="Bryant D.A."/>
            <person name="Richardson P."/>
        </authorList>
    </citation>
    <scope>NUCLEOTIDE SEQUENCE [LARGE SCALE GENOMIC DNA]</scope>
    <source>
        <strain evidence="14">ATCC 35110 / GB-78</strain>
    </source>
</reference>
<evidence type="ECO:0000259" key="12">
    <source>
        <dbReference type="PROSITE" id="PS50928"/>
    </source>
</evidence>
<dbReference type="NCBIfam" id="TIGR02141">
    <property type="entry name" value="modB_ABC"/>
    <property type="match status" value="1"/>
</dbReference>
<dbReference type="SUPFAM" id="SSF161098">
    <property type="entry name" value="MetI-like"/>
    <property type="match status" value="1"/>
</dbReference>
<feature type="transmembrane region" description="Helical" evidence="10">
    <location>
        <begin position="89"/>
        <end position="113"/>
    </location>
</feature>
<evidence type="ECO:0000256" key="6">
    <source>
        <dbReference type="ARBA" id="ARBA00022505"/>
    </source>
</evidence>
<keyword evidence="6 11" id="KW-0500">Molybdenum</keyword>
<dbReference type="STRING" id="517418.Ctha_1428"/>
<feature type="transmembrane region" description="Helical" evidence="10">
    <location>
        <begin position="153"/>
        <end position="175"/>
    </location>
</feature>
<dbReference type="PROSITE" id="PS50928">
    <property type="entry name" value="ABC_TM1"/>
    <property type="match status" value="1"/>
</dbReference>
<evidence type="ECO:0000256" key="2">
    <source>
        <dbReference type="ARBA" id="ARBA00004651"/>
    </source>
</evidence>
<dbReference type="Proteomes" id="UP000001208">
    <property type="component" value="Chromosome"/>
</dbReference>
<dbReference type="InterPro" id="IPR035906">
    <property type="entry name" value="MetI-like_sf"/>
</dbReference>
<sequence>MDKLVGIFFEEESLRPILLSLKVGALVIIMHGLLGTLLGYLLSKKRFALKAPLDALVTLPLIFPPMATGFLLLLLLGRNGLVGKYLSEIGIDIIFSFWGVFLAAFVSGLPLVVKPIQSAIENFGKTLIEAAYTLGKSELSTFFWVILPNIKKIILAGVMLSFGRSLGEVGITLMLGGNILGKTETISLAIYNTVFEGNFEKAMALSFFLALLSLGIFYSMKKLSDFKF</sequence>
<dbReference type="HOGENOM" id="CLU_016047_14_3_10"/>
<keyword evidence="4 10" id="KW-0813">Transport</keyword>
<dbReference type="Gene3D" id="1.10.3720.10">
    <property type="entry name" value="MetI-like"/>
    <property type="match status" value="1"/>
</dbReference>
<evidence type="ECO:0000256" key="10">
    <source>
        <dbReference type="RuleBase" id="RU363032"/>
    </source>
</evidence>
<keyword evidence="9 10" id="KW-0472">Membrane</keyword>
<evidence type="ECO:0000313" key="13">
    <source>
        <dbReference type="EMBL" id="ACF13891.1"/>
    </source>
</evidence>
<dbReference type="GO" id="GO:0005886">
    <property type="term" value="C:plasma membrane"/>
    <property type="evidence" value="ECO:0007669"/>
    <property type="project" value="UniProtKB-SubCell"/>
</dbReference>
<comment type="similarity">
    <text evidence="3 11">Belongs to the binding-protein-dependent transport system permease family. CysTW subfamily.</text>
</comment>
<evidence type="ECO:0000256" key="8">
    <source>
        <dbReference type="ARBA" id="ARBA00022989"/>
    </source>
</evidence>
<evidence type="ECO:0000313" key="14">
    <source>
        <dbReference type="Proteomes" id="UP000001208"/>
    </source>
</evidence>
<feature type="transmembrane region" description="Helical" evidence="10">
    <location>
        <begin position="23"/>
        <end position="43"/>
    </location>
</feature>
<accession>B3QRT8</accession>